<dbReference type="EC" id="5.4.3.8" evidence="7"/>
<comment type="subcellular location">
    <subcellularLocation>
        <location evidence="7">Cytoplasm</location>
    </subcellularLocation>
</comment>
<evidence type="ECO:0000313" key="9">
    <source>
        <dbReference type="Proteomes" id="UP000281028"/>
    </source>
</evidence>
<dbReference type="AlphaFoldDB" id="A0A3S1B3P7"/>
<keyword evidence="9" id="KW-1185">Reference proteome</keyword>
<dbReference type="GO" id="GO:0042286">
    <property type="term" value="F:glutamate-1-semialdehyde 2,1-aminomutase activity"/>
    <property type="evidence" value="ECO:0007669"/>
    <property type="project" value="UniProtKB-UniRule"/>
</dbReference>
<proteinExistence type="inferred from homology"/>
<evidence type="ECO:0000256" key="2">
    <source>
        <dbReference type="ARBA" id="ARBA00004819"/>
    </source>
</evidence>
<dbReference type="EMBL" id="RIAR02000001">
    <property type="protein sequence ID" value="NSL90597.1"/>
    <property type="molecule type" value="Genomic_DNA"/>
</dbReference>
<comment type="caution">
    <text evidence="8">The sequence shown here is derived from an EMBL/GenBank/DDBJ whole genome shotgun (WGS) entry which is preliminary data.</text>
</comment>
<reference evidence="8" key="1">
    <citation type="submission" date="2020-05" db="EMBL/GenBank/DDBJ databases">
        <title>Chitinophaga laudate sp. nov., isolated from a tropical peat swamp.</title>
        <authorList>
            <person name="Goh C.B.S."/>
            <person name="Lee M.S."/>
            <person name="Parimannan S."/>
            <person name="Pasbakhsh P."/>
            <person name="Yule C.M."/>
            <person name="Rajandas H."/>
            <person name="Loke S."/>
            <person name="Croft L."/>
            <person name="Tan J.B.L."/>
        </authorList>
    </citation>
    <scope>NUCLEOTIDE SEQUENCE</scope>
    <source>
        <strain evidence="8">Mgbs1</strain>
    </source>
</reference>
<dbReference type="InterPro" id="IPR015422">
    <property type="entry name" value="PyrdxlP-dep_Trfase_small"/>
</dbReference>
<keyword evidence="7" id="KW-0963">Cytoplasm</keyword>
<dbReference type="OrthoDB" id="9807885at2"/>
<name>A0A3S1B3P7_9BACT</name>
<evidence type="ECO:0000256" key="4">
    <source>
        <dbReference type="ARBA" id="ARBA00022898"/>
    </source>
</evidence>
<dbReference type="InterPro" id="IPR049704">
    <property type="entry name" value="Aminotrans_3_PPA_site"/>
</dbReference>
<dbReference type="Gene3D" id="3.40.640.10">
    <property type="entry name" value="Type I PLP-dependent aspartate aminotransferase-like (Major domain)"/>
    <property type="match status" value="1"/>
</dbReference>
<dbReference type="GO" id="GO:0008483">
    <property type="term" value="F:transaminase activity"/>
    <property type="evidence" value="ECO:0007669"/>
    <property type="project" value="InterPro"/>
</dbReference>
<dbReference type="InterPro" id="IPR004639">
    <property type="entry name" value="4pyrrol_synth_GluAld_NH2Trfase"/>
</dbReference>
<dbReference type="GO" id="GO:0030170">
    <property type="term" value="F:pyridoxal phosphate binding"/>
    <property type="evidence" value="ECO:0007669"/>
    <property type="project" value="InterPro"/>
</dbReference>
<keyword evidence="6 7" id="KW-0627">Porphyrin biosynthesis</keyword>
<comment type="cofactor">
    <cofactor evidence="1 7">
        <name>pyridoxal 5'-phosphate</name>
        <dbReference type="ChEBI" id="CHEBI:597326"/>
    </cofactor>
</comment>
<evidence type="ECO:0000313" key="8">
    <source>
        <dbReference type="EMBL" id="NSL90597.1"/>
    </source>
</evidence>
<sequence length="428" mass="45907">MYSKSEMLFGKAKQVIPGGVNSPVRAFKSVGGTPVFMQHAKGAYMYDVDGNKYIDYINSWGPMILGHAYEPVVKAIQEYATFSTSFGAPTELEIKIAELIVGMVPNIDMVRMVNSGTEACMTAIRLARGYTGRNKFIKFEGCYHGHADAFLVSAGSGVATLGIQSVPGVTATVANDTLTAPYNNLPAVEQLVAENPDQIAAIIIEPVAGNMGCILPQPGFLEGLRKICDENGIVLIFDEVMTGFRLARGGAQELFGIKADLVTFGKIIGGGMPVGAVAGSRELMENLAPAGKVYQAGTLSGNPIAMIAGYTLLNTLNENPVIYQQLEEKAAYLVKGLREAFGGAGTVYQINQLGSMLSVHFTEYPIIDFAGASAANNELFKRFFHAMLERGVYLPPSAFESWFMCHALTNEELDATIHAAKSAMQAIK</sequence>
<dbReference type="PANTHER" id="PTHR43713:SF3">
    <property type="entry name" value="GLUTAMATE-1-SEMIALDEHYDE 2,1-AMINOMUTASE 1, CHLOROPLASTIC-RELATED"/>
    <property type="match status" value="1"/>
</dbReference>
<evidence type="ECO:0000256" key="3">
    <source>
        <dbReference type="ARBA" id="ARBA00008981"/>
    </source>
</evidence>
<gene>
    <name evidence="7 8" type="primary">hemL</name>
    <name evidence="8" type="ORF">ECE50_027480</name>
</gene>
<evidence type="ECO:0000256" key="7">
    <source>
        <dbReference type="HAMAP-Rule" id="MF_00375"/>
    </source>
</evidence>
<dbReference type="Pfam" id="PF00202">
    <property type="entry name" value="Aminotran_3"/>
    <property type="match status" value="1"/>
</dbReference>
<dbReference type="CDD" id="cd00610">
    <property type="entry name" value="OAT_like"/>
    <property type="match status" value="1"/>
</dbReference>
<dbReference type="SUPFAM" id="SSF53383">
    <property type="entry name" value="PLP-dependent transferases"/>
    <property type="match status" value="1"/>
</dbReference>
<dbReference type="InterPro" id="IPR015421">
    <property type="entry name" value="PyrdxlP-dep_Trfase_major"/>
</dbReference>
<dbReference type="Proteomes" id="UP000281028">
    <property type="component" value="Unassembled WGS sequence"/>
</dbReference>
<comment type="subunit">
    <text evidence="7">Homodimer.</text>
</comment>
<keyword evidence="4 7" id="KW-0663">Pyridoxal phosphate</keyword>
<evidence type="ECO:0000256" key="6">
    <source>
        <dbReference type="ARBA" id="ARBA00023244"/>
    </source>
</evidence>
<keyword evidence="5 7" id="KW-0413">Isomerase</keyword>
<comment type="catalytic activity">
    <reaction evidence="7">
        <text>(S)-4-amino-5-oxopentanoate = 5-aminolevulinate</text>
        <dbReference type="Rhea" id="RHEA:14265"/>
        <dbReference type="ChEBI" id="CHEBI:57501"/>
        <dbReference type="ChEBI" id="CHEBI:356416"/>
        <dbReference type="EC" id="5.4.3.8"/>
    </reaction>
</comment>
<dbReference type="InterPro" id="IPR015424">
    <property type="entry name" value="PyrdxlP-dep_Trfase"/>
</dbReference>
<dbReference type="GO" id="GO:0006782">
    <property type="term" value="P:protoporphyrinogen IX biosynthetic process"/>
    <property type="evidence" value="ECO:0007669"/>
    <property type="project" value="UniProtKB-UniRule"/>
</dbReference>
<organism evidence="8 9">
    <name type="scientific">Chitinophaga solisilvae</name>
    <dbReference type="NCBI Taxonomy" id="1233460"/>
    <lineage>
        <taxon>Bacteria</taxon>
        <taxon>Pseudomonadati</taxon>
        <taxon>Bacteroidota</taxon>
        <taxon>Chitinophagia</taxon>
        <taxon>Chitinophagales</taxon>
        <taxon>Chitinophagaceae</taxon>
        <taxon>Chitinophaga</taxon>
    </lineage>
</organism>
<dbReference type="Gene3D" id="3.90.1150.10">
    <property type="entry name" value="Aspartate Aminotransferase, domain 1"/>
    <property type="match status" value="1"/>
</dbReference>
<dbReference type="PROSITE" id="PS00600">
    <property type="entry name" value="AA_TRANSFER_CLASS_3"/>
    <property type="match status" value="1"/>
</dbReference>
<dbReference type="HAMAP" id="MF_00375">
    <property type="entry name" value="HemL_aminotrans_3"/>
    <property type="match status" value="1"/>
</dbReference>
<feature type="modified residue" description="N6-(pyridoxal phosphate)lysine" evidence="7">
    <location>
        <position position="266"/>
    </location>
</feature>
<protein>
    <recommendedName>
        <fullName evidence="7">Glutamate-1-semialdehyde 2,1-aminomutase</fullName>
        <shortName evidence="7">GSA</shortName>
        <ecNumber evidence="7">5.4.3.8</ecNumber>
    </recommendedName>
    <alternativeName>
        <fullName evidence="7">Glutamate-1-semialdehyde aminotransferase</fullName>
        <shortName evidence="7">GSA-AT</shortName>
    </alternativeName>
</protein>
<evidence type="ECO:0000256" key="5">
    <source>
        <dbReference type="ARBA" id="ARBA00023235"/>
    </source>
</evidence>
<dbReference type="FunFam" id="3.40.640.10:FF:000021">
    <property type="entry name" value="Glutamate-1-semialdehyde 2,1-aminomutase"/>
    <property type="match status" value="1"/>
</dbReference>
<comment type="similarity">
    <text evidence="3 7">Belongs to the class-III pyridoxal-phosphate-dependent aminotransferase family. HemL subfamily.</text>
</comment>
<dbReference type="InterPro" id="IPR005814">
    <property type="entry name" value="Aminotrans_3"/>
</dbReference>
<evidence type="ECO:0000256" key="1">
    <source>
        <dbReference type="ARBA" id="ARBA00001933"/>
    </source>
</evidence>
<dbReference type="NCBIfam" id="NF000818">
    <property type="entry name" value="PRK00062.1"/>
    <property type="match status" value="1"/>
</dbReference>
<comment type="pathway">
    <text evidence="2">Porphyrin-containing compound metabolism; protoporphyrin-IX biosynthesis; 5-aminolevulinate from L-glutamyl-tRNA(Glu): step 2/2.</text>
</comment>
<dbReference type="NCBIfam" id="TIGR00713">
    <property type="entry name" value="hemL"/>
    <property type="match status" value="1"/>
</dbReference>
<accession>A0A3S1B3P7</accession>
<dbReference type="GO" id="GO:0005737">
    <property type="term" value="C:cytoplasm"/>
    <property type="evidence" value="ECO:0007669"/>
    <property type="project" value="UniProtKB-SubCell"/>
</dbReference>
<dbReference type="PANTHER" id="PTHR43713">
    <property type="entry name" value="GLUTAMATE-1-SEMIALDEHYDE 2,1-AMINOMUTASE"/>
    <property type="match status" value="1"/>
</dbReference>